<feature type="region of interest" description="Disordered" evidence="4">
    <location>
        <begin position="108"/>
        <end position="133"/>
    </location>
</feature>
<dbReference type="SUPFAM" id="SSF48403">
    <property type="entry name" value="Ankyrin repeat"/>
    <property type="match status" value="1"/>
</dbReference>
<feature type="repeat" description="ANK" evidence="3">
    <location>
        <begin position="447"/>
        <end position="479"/>
    </location>
</feature>
<keyword evidence="1" id="KW-0677">Repeat</keyword>
<gene>
    <name evidence="5" type="ORF">F5X68DRAFT_171115</name>
</gene>
<protein>
    <submittedName>
        <fullName evidence="5">Ankyrin repeat-containing domain protein</fullName>
    </submittedName>
</protein>
<proteinExistence type="predicted"/>
<accession>A0A9P8V9Q3</accession>
<dbReference type="PROSITE" id="PS50088">
    <property type="entry name" value="ANK_REPEAT"/>
    <property type="match status" value="1"/>
</dbReference>
<dbReference type="PANTHER" id="PTHR24198">
    <property type="entry name" value="ANKYRIN REPEAT AND PROTEIN KINASE DOMAIN-CONTAINING PROTEIN"/>
    <property type="match status" value="1"/>
</dbReference>
<dbReference type="EMBL" id="JAGSXJ010000015">
    <property type="protein sequence ID" value="KAH6685439.1"/>
    <property type="molecule type" value="Genomic_DNA"/>
</dbReference>
<keyword evidence="2 3" id="KW-0040">ANK repeat</keyword>
<evidence type="ECO:0000256" key="4">
    <source>
        <dbReference type="SAM" id="MobiDB-lite"/>
    </source>
</evidence>
<comment type="caution">
    <text evidence="5">The sequence shown here is derived from an EMBL/GenBank/DDBJ whole genome shotgun (WGS) entry which is preliminary data.</text>
</comment>
<reference evidence="5" key="1">
    <citation type="journal article" date="2021" name="Nat. Commun.">
        <title>Genetic determinants of endophytism in the Arabidopsis root mycobiome.</title>
        <authorList>
            <person name="Mesny F."/>
            <person name="Miyauchi S."/>
            <person name="Thiergart T."/>
            <person name="Pickel B."/>
            <person name="Atanasova L."/>
            <person name="Karlsson M."/>
            <person name="Huettel B."/>
            <person name="Barry K.W."/>
            <person name="Haridas S."/>
            <person name="Chen C."/>
            <person name="Bauer D."/>
            <person name="Andreopoulos W."/>
            <person name="Pangilinan J."/>
            <person name="LaButti K."/>
            <person name="Riley R."/>
            <person name="Lipzen A."/>
            <person name="Clum A."/>
            <person name="Drula E."/>
            <person name="Henrissat B."/>
            <person name="Kohler A."/>
            <person name="Grigoriev I.V."/>
            <person name="Martin F.M."/>
            <person name="Hacquard S."/>
        </authorList>
    </citation>
    <scope>NUCLEOTIDE SEQUENCE</scope>
    <source>
        <strain evidence="5">MPI-SDFR-AT-0117</strain>
    </source>
</reference>
<evidence type="ECO:0000313" key="5">
    <source>
        <dbReference type="EMBL" id="KAH6685439.1"/>
    </source>
</evidence>
<dbReference type="Proteomes" id="UP000770015">
    <property type="component" value="Unassembled WGS sequence"/>
</dbReference>
<evidence type="ECO:0000256" key="3">
    <source>
        <dbReference type="PROSITE-ProRule" id="PRU00023"/>
    </source>
</evidence>
<evidence type="ECO:0000256" key="2">
    <source>
        <dbReference type="ARBA" id="ARBA00023043"/>
    </source>
</evidence>
<name>A0A9P8V9Q3_9PEZI</name>
<keyword evidence="6" id="KW-1185">Reference proteome</keyword>
<organism evidence="5 6">
    <name type="scientific">Plectosphaerella plurivora</name>
    <dbReference type="NCBI Taxonomy" id="936078"/>
    <lineage>
        <taxon>Eukaryota</taxon>
        <taxon>Fungi</taxon>
        <taxon>Dikarya</taxon>
        <taxon>Ascomycota</taxon>
        <taxon>Pezizomycotina</taxon>
        <taxon>Sordariomycetes</taxon>
        <taxon>Hypocreomycetidae</taxon>
        <taxon>Glomerellales</taxon>
        <taxon>Plectosphaerellaceae</taxon>
        <taxon>Plectosphaerella</taxon>
    </lineage>
</organism>
<dbReference type="InterPro" id="IPR002110">
    <property type="entry name" value="Ankyrin_rpt"/>
</dbReference>
<evidence type="ECO:0000313" key="6">
    <source>
        <dbReference type="Proteomes" id="UP000770015"/>
    </source>
</evidence>
<evidence type="ECO:0000256" key="1">
    <source>
        <dbReference type="ARBA" id="ARBA00022737"/>
    </source>
</evidence>
<dbReference type="PANTHER" id="PTHR24198:SF165">
    <property type="entry name" value="ANKYRIN REPEAT-CONTAINING PROTEIN-RELATED"/>
    <property type="match status" value="1"/>
</dbReference>
<dbReference type="Gene3D" id="1.25.40.20">
    <property type="entry name" value="Ankyrin repeat-containing domain"/>
    <property type="match status" value="2"/>
</dbReference>
<dbReference type="AlphaFoldDB" id="A0A9P8V9Q3"/>
<dbReference type="Pfam" id="PF12796">
    <property type="entry name" value="Ank_2"/>
    <property type="match status" value="2"/>
</dbReference>
<sequence length="611" mass="67460">MVKILPPYKPDIPEAPPGMVLSIMPAGHYYWVEDFEYFDQLGRDPMQRVRLWSITDDDERVTRMGKILDEFPKQKHRREMLHMAVARDDEALVRCIVATGIKVQPEIHPQPLSKEEEEARENGSIPDRDDPKIVPVHKAANMGRLGCLKILLEDGKADIDSRDGVGRTPLIAGAGHPEIVRYLLGRGADPAARTDDTDAARSELGINAGADALEFAAGSGSLESVKLLFEQPSARATPLAIQVAADMRGAEAYELLRLLLYKGGYPMQGRDGKTKGDLLTEEQGRVIDDAIPNAAMDGSLDSLRLLLEYRFPVDAEGELVMPLDLPESLHKPFIYGAYGAVVTDDRARFDFLRSFNIREHDTMSLDDVPANQTLNLQHLLDKAVETGATDMVRQLVDELGADVNAHRIPTGVKPLFYAAGNDRPAVVKQLIEEHGADIDLGSGRYATGSTALDIAVVLKSLESVEHLLRHGGPVDTVSEGVRGGGNVKAILRACRGDEGPSVVMETEEEATEYLATCRGDWQTQNPFYVRVELGPGDEALVDGLRPRKRAERLRETGPRARELRRGAEELAEGDVRAEMVEYPTFTRRQETLDEDLDLLPKFEPFLRAVEG</sequence>
<dbReference type="SMART" id="SM00248">
    <property type="entry name" value="ANK"/>
    <property type="match status" value="6"/>
</dbReference>
<dbReference type="OrthoDB" id="20872at2759"/>
<dbReference type="InterPro" id="IPR036770">
    <property type="entry name" value="Ankyrin_rpt-contain_sf"/>
</dbReference>